<name>A0A6A5QTM2_AMPQU</name>
<sequence>MTSSPNTPFRFRDLPPEIRNKVYRTLLCTFKPRPDPETPKKIETLLHYESAHDEIDTAILRTNKTTYREAYDVMIKTNRFVKVTSVRGLPVRLLLQSLWCPVVTSDKSAVERFRGHVLAIHLDCAAPYRPSPTNYHRMISEPCTLLILCRDLDIFCNAIMDGDAHVRSFSETVRININVGPVLDNLVSGRDPTSFEEFFSTTNQKKLLAPLRSILRGFKSIKVQGHVDHDLARTVQMEIEQDQWSDPQQILADFASAKEKGYTLFQQRKFGYGCLVWQDAAVDIDKIRASSSWPNLVKHANENFVPQLAALYFLIRLNIAHIKITEMQDLRQRYTAGIMAEDALKSATQSLQQDYWKEGFKHRPSVQHLAKLRYRFAMCIRLEGEPGSEDQALRHIEKALQFQPGDPAILKEKDNIMAWIQRGS</sequence>
<dbReference type="PANTHER" id="PTHR42085">
    <property type="entry name" value="F-BOX DOMAIN-CONTAINING PROTEIN"/>
    <property type="match status" value="1"/>
</dbReference>
<organism evidence="1 2">
    <name type="scientific">Ampelomyces quisqualis</name>
    <name type="common">Powdery mildew agent</name>
    <dbReference type="NCBI Taxonomy" id="50730"/>
    <lineage>
        <taxon>Eukaryota</taxon>
        <taxon>Fungi</taxon>
        <taxon>Dikarya</taxon>
        <taxon>Ascomycota</taxon>
        <taxon>Pezizomycotina</taxon>
        <taxon>Dothideomycetes</taxon>
        <taxon>Pleosporomycetidae</taxon>
        <taxon>Pleosporales</taxon>
        <taxon>Pleosporineae</taxon>
        <taxon>Phaeosphaeriaceae</taxon>
        <taxon>Ampelomyces</taxon>
    </lineage>
</organism>
<evidence type="ECO:0000313" key="1">
    <source>
        <dbReference type="EMBL" id="KAF1918150.1"/>
    </source>
</evidence>
<gene>
    <name evidence="1" type="ORF">BDU57DRAFT_586642</name>
</gene>
<proteinExistence type="predicted"/>
<dbReference type="OrthoDB" id="5229512at2759"/>
<dbReference type="Proteomes" id="UP000800096">
    <property type="component" value="Unassembled WGS sequence"/>
</dbReference>
<dbReference type="InterPro" id="IPR038883">
    <property type="entry name" value="AN11006-like"/>
</dbReference>
<protein>
    <submittedName>
        <fullName evidence="1">Uncharacterized protein</fullName>
    </submittedName>
</protein>
<reference evidence="1" key="1">
    <citation type="journal article" date="2020" name="Stud. Mycol.">
        <title>101 Dothideomycetes genomes: a test case for predicting lifestyles and emergence of pathogens.</title>
        <authorList>
            <person name="Haridas S."/>
            <person name="Albert R."/>
            <person name="Binder M."/>
            <person name="Bloem J."/>
            <person name="Labutti K."/>
            <person name="Salamov A."/>
            <person name="Andreopoulos B."/>
            <person name="Baker S."/>
            <person name="Barry K."/>
            <person name="Bills G."/>
            <person name="Bluhm B."/>
            <person name="Cannon C."/>
            <person name="Castanera R."/>
            <person name="Culley D."/>
            <person name="Daum C."/>
            <person name="Ezra D."/>
            <person name="Gonzalez J."/>
            <person name="Henrissat B."/>
            <person name="Kuo A."/>
            <person name="Liang C."/>
            <person name="Lipzen A."/>
            <person name="Lutzoni F."/>
            <person name="Magnuson J."/>
            <person name="Mondo S."/>
            <person name="Nolan M."/>
            <person name="Ohm R."/>
            <person name="Pangilinan J."/>
            <person name="Park H.-J."/>
            <person name="Ramirez L."/>
            <person name="Alfaro M."/>
            <person name="Sun H."/>
            <person name="Tritt A."/>
            <person name="Yoshinaga Y."/>
            <person name="Zwiers L.-H."/>
            <person name="Turgeon B."/>
            <person name="Goodwin S."/>
            <person name="Spatafora J."/>
            <person name="Crous P."/>
            <person name="Grigoriev I."/>
        </authorList>
    </citation>
    <scope>NUCLEOTIDE SEQUENCE</scope>
    <source>
        <strain evidence="1">HMLAC05119</strain>
    </source>
</reference>
<dbReference type="EMBL" id="ML979134">
    <property type="protein sequence ID" value="KAF1918150.1"/>
    <property type="molecule type" value="Genomic_DNA"/>
</dbReference>
<evidence type="ECO:0000313" key="2">
    <source>
        <dbReference type="Proteomes" id="UP000800096"/>
    </source>
</evidence>
<dbReference type="PANTHER" id="PTHR42085:SF2">
    <property type="entry name" value="F-BOX DOMAIN-CONTAINING PROTEIN"/>
    <property type="match status" value="1"/>
</dbReference>
<keyword evidence="2" id="KW-1185">Reference proteome</keyword>
<accession>A0A6A5QTM2</accession>
<dbReference type="AlphaFoldDB" id="A0A6A5QTM2"/>